<feature type="transmembrane region" description="Helical" evidence="7">
    <location>
        <begin position="283"/>
        <end position="307"/>
    </location>
</feature>
<evidence type="ECO:0000313" key="11">
    <source>
        <dbReference type="Proteomes" id="UP001500051"/>
    </source>
</evidence>
<evidence type="ECO:0000256" key="1">
    <source>
        <dbReference type="ARBA" id="ARBA00004651"/>
    </source>
</evidence>
<dbReference type="CDD" id="cd03228">
    <property type="entry name" value="ABCC_MRP_Like"/>
    <property type="match status" value="1"/>
</dbReference>
<evidence type="ECO:0000313" key="10">
    <source>
        <dbReference type="EMBL" id="GAA3718652.1"/>
    </source>
</evidence>
<dbReference type="InterPro" id="IPR027417">
    <property type="entry name" value="P-loop_NTPase"/>
</dbReference>
<dbReference type="PANTHER" id="PTHR24221:SF654">
    <property type="entry name" value="ATP-BINDING CASSETTE SUB-FAMILY B MEMBER 6"/>
    <property type="match status" value="1"/>
</dbReference>
<evidence type="ECO:0000259" key="9">
    <source>
        <dbReference type="PROSITE" id="PS50929"/>
    </source>
</evidence>
<protein>
    <recommendedName>
        <fullName evidence="12">ATP-binding cassette, subfamily C, CydC</fullName>
    </recommendedName>
</protein>
<dbReference type="InterPro" id="IPR039421">
    <property type="entry name" value="Type_1_exporter"/>
</dbReference>
<dbReference type="InterPro" id="IPR017871">
    <property type="entry name" value="ABC_transporter-like_CS"/>
</dbReference>
<feature type="transmembrane region" description="Helical" evidence="7">
    <location>
        <begin position="243"/>
        <end position="271"/>
    </location>
</feature>
<dbReference type="Pfam" id="PF00005">
    <property type="entry name" value="ABC_tran"/>
    <property type="match status" value="1"/>
</dbReference>
<evidence type="ECO:0000259" key="8">
    <source>
        <dbReference type="PROSITE" id="PS50893"/>
    </source>
</evidence>
<keyword evidence="6 7" id="KW-0472">Membrane</keyword>
<dbReference type="InterPro" id="IPR011527">
    <property type="entry name" value="ABC1_TM_dom"/>
</dbReference>
<dbReference type="Proteomes" id="UP001500051">
    <property type="component" value="Unassembled WGS sequence"/>
</dbReference>
<dbReference type="InterPro" id="IPR003439">
    <property type="entry name" value="ABC_transporter-like_ATP-bd"/>
</dbReference>
<gene>
    <name evidence="10" type="ORF">GCM10022204_43430</name>
</gene>
<keyword evidence="11" id="KW-1185">Reference proteome</keyword>
<feature type="domain" description="ABC transporter" evidence="8">
    <location>
        <begin position="346"/>
        <end position="538"/>
    </location>
</feature>
<dbReference type="Gene3D" id="1.20.1560.10">
    <property type="entry name" value="ABC transporter type 1, transmembrane domain"/>
    <property type="match status" value="1"/>
</dbReference>
<evidence type="ECO:0000256" key="3">
    <source>
        <dbReference type="ARBA" id="ARBA00022741"/>
    </source>
</evidence>
<reference evidence="11" key="1">
    <citation type="journal article" date="2019" name="Int. J. Syst. Evol. Microbiol.">
        <title>The Global Catalogue of Microorganisms (GCM) 10K type strain sequencing project: providing services to taxonomists for standard genome sequencing and annotation.</title>
        <authorList>
            <consortium name="The Broad Institute Genomics Platform"/>
            <consortium name="The Broad Institute Genome Sequencing Center for Infectious Disease"/>
            <person name="Wu L."/>
            <person name="Ma J."/>
        </authorList>
    </citation>
    <scope>NUCLEOTIDE SEQUENCE [LARGE SCALE GENOMIC DNA]</scope>
    <source>
        <strain evidence="11">JCM 16548</strain>
    </source>
</reference>
<dbReference type="PROSITE" id="PS00211">
    <property type="entry name" value="ABC_TRANSPORTER_1"/>
    <property type="match status" value="1"/>
</dbReference>
<keyword evidence="3" id="KW-0547">Nucleotide-binding</keyword>
<feature type="domain" description="ABC transmembrane type-1" evidence="9">
    <location>
        <begin position="31"/>
        <end position="309"/>
    </location>
</feature>
<evidence type="ECO:0008006" key="12">
    <source>
        <dbReference type="Google" id="ProtNLM"/>
    </source>
</evidence>
<evidence type="ECO:0000256" key="7">
    <source>
        <dbReference type="SAM" id="Phobius"/>
    </source>
</evidence>
<evidence type="ECO:0000256" key="2">
    <source>
        <dbReference type="ARBA" id="ARBA00022692"/>
    </source>
</evidence>
<keyword evidence="2 7" id="KW-0812">Transmembrane</keyword>
<evidence type="ECO:0000256" key="6">
    <source>
        <dbReference type="ARBA" id="ARBA00023136"/>
    </source>
</evidence>
<feature type="transmembrane region" description="Helical" evidence="7">
    <location>
        <begin position="63"/>
        <end position="82"/>
    </location>
</feature>
<organism evidence="10 11">
    <name type="scientific">Microlunatus aurantiacus</name>
    <dbReference type="NCBI Taxonomy" id="446786"/>
    <lineage>
        <taxon>Bacteria</taxon>
        <taxon>Bacillati</taxon>
        <taxon>Actinomycetota</taxon>
        <taxon>Actinomycetes</taxon>
        <taxon>Propionibacteriales</taxon>
        <taxon>Propionibacteriaceae</taxon>
        <taxon>Microlunatus</taxon>
    </lineage>
</organism>
<keyword evidence="5 7" id="KW-1133">Transmembrane helix</keyword>
<comment type="subcellular location">
    <subcellularLocation>
        <location evidence="1">Cell membrane</location>
        <topology evidence="1">Multi-pass membrane protein</topology>
    </subcellularLocation>
</comment>
<dbReference type="PANTHER" id="PTHR24221">
    <property type="entry name" value="ATP-BINDING CASSETTE SUB-FAMILY B"/>
    <property type="match status" value="1"/>
</dbReference>
<comment type="caution">
    <text evidence="10">The sequence shown here is derived from an EMBL/GenBank/DDBJ whole genome shotgun (WGS) entry which is preliminary data.</text>
</comment>
<feature type="transmembrane region" description="Helical" evidence="7">
    <location>
        <begin position="167"/>
        <end position="189"/>
    </location>
</feature>
<dbReference type="InterPro" id="IPR036640">
    <property type="entry name" value="ABC1_TM_sf"/>
</dbReference>
<dbReference type="SUPFAM" id="SSF90123">
    <property type="entry name" value="ABC transporter transmembrane region"/>
    <property type="match status" value="1"/>
</dbReference>
<dbReference type="Pfam" id="PF00664">
    <property type="entry name" value="ABC_membrane"/>
    <property type="match status" value="1"/>
</dbReference>
<dbReference type="InterPro" id="IPR014223">
    <property type="entry name" value="ABC_CydC/D"/>
</dbReference>
<feature type="transmembrane region" description="Helical" evidence="7">
    <location>
        <begin position="140"/>
        <end position="161"/>
    </location>
</feature>
<dbReference type="InterPro" id="IPR003593">
    <property type="entry name" value="AAA+_ATPase"/>
</dbReference>
<evidence type="ECO:0000256" key="4">
    <source>
        <dbReference type="ARBA" id="ARBA00022840"/>
    </source>
</evidence>
<dbReference type="PROSITE" id="PS50893">
    <property type="entry name" value="ABC_TRANSPORTER_2"/>
    <property type="match status" value="1"/>
</dbReference>
<dbReference type="Gene3D" id="3.40.50.300">
    <property type="entry name" value="P-loop containing nucleotide triphosphate hydrolases"/>
    <property type="match status" value="1"/>
</dbReference>
<sequence length="538" mass="55651">MTDLSTRPEVTAGTTDPLRLLTSRPRQLVRAVLLGSLASGAGVALIGTAAWLLSRAAEQPPVMYLMVAIVGVRAFGIGKGVLRYVERLDSHDLALRLQAGLRLDTWRALTRSTWVGRRSGDLLSRVVNDVEAVQDLVVRVVVPFASAGLVAAATTIVITVLSPGSGLLLAVSVVLAGVLLPWLTTRVAARSVGTLAPLRGELADVAAEANDAAPDLVAYGATDAVLARITDVDRRLRRAEQRAAWATGVAGFGQVLASGVAVLGGLLVGAVQVFAGVLPPVQLAVLVLTPLALHEVLSTLPAAALAWRRSRVALERVREVLTAPTVGSPDRLASSADGAGDGEPGIAITGLSAGWPDRGPAVVGLDLHFAAGEKVALVGPSGVGKTTVAATALGLLPPLAGRVVVTGRVGYLAQDAYLFDTTVGENVRIGRRDARDTEIAEALLRARVAMPVDRLVGVHGTAVSGGEARRIALARLVVGDANVLILDEPTEHLDAPTATALIDDLWASAEASRAAVLVITHDPVLAARCDRVVTLPTL</sequence>
<accession>A0ABP7EIZ9</accession>
<feature type="transmembrane region" description="Helical" evidence="7">
    <location>
        <begin position="28"/>
        <end position="51"/>
    </location>
</feature>
<dbReference type="SUPFAM" id="SSF52540">
    <property type="entry name" value="P-loop containing nucleoside triphosphate hydrolases"/>
    <property type="match status" value="1"/>
</dbReference>
<evidence type="ECO:0000256" key="5">
    <source>
        <dbReference type="ARBA" id="ARBA00022989"/>
    </source>
</evidence>
<proteinExistence type="predicted"/>
<name>A0ABP7EIZ9_9ACTN</name>
<dbReference type="SMART" id="SM00382">
    <property type="entry name" value="AAA"/>
    <property type="match status" value="1"/>
</dbReference>
<dbReference type="NCBIfam" id="TIGR02868">
    <property type="entry name" value="CydC"/>
    <property type="match status" value="1"/>
</dbReference>
<dbReference type="EMBL" id="BAAAYX010000027">
    <property type="protein sequence ID" value="GAA3718652.1"/>
    <property type="molecule type" value="Genomic_DNA"/>
</dbReference>
<dbReference type="PROSITE" id="PS50929">
    <property type="entry name" value="ABC_TM1F"/>
    <property type="match status" value="1"/>
</dbReference>
<keyword evidence="4" id="KW-0067">ATP-binding</keyword>
<dbReference type="RefSeq" id="WP_344814564.1">
    <property type="nucleotide sequence ID" value="NZ_BAAAYX010000027.1"/>
</dbReference>